<proteinExistence type="predicted"/>
<dbReference type="EMBL" id="MCOK01000001">
    <property type="protein sequence ID" value="OOC52425.1"/>
    <property type="molecule type" value="Genomic_DNA"/>
</dbReference>
<gene>
    <name evidence="2" type="ORF">NOSIN_00070</name>
</gene>
<reference evidence="3" key="1">
    <citation type="submission" date="2016-08" db="EMBL/GenBank/DDBJ databases">
        <authorList>
            <person name="Tokovenko B."/>
            <person name="Kalinowski J."/>
        </authorList>
    </citation>
    <scope>NUCLEOTIDE SEQUENCE [LARGE SCALE GENOMIC DNA]</scope>
    <source>
        <strain evidence="3">UTMC102</strain>
    </source>
</reference>
<feature type="signal peptide" evidence="1">
    <location>
        <begin position="1"/>
        <end position="26"/>
    </location>
</feature>
<protein>
    <submittedName>
        <fullName evidence="2">Uncharacterized protein</fullName>
    </submittedName>
</protein>
<dbReference type="AlphaFoldDB" id="A0A1V3BVA5"/>
<evidence type="ECO:0000313" key="3">
    <source>
        <dbReference type="Proteomes" id="UP000189004"/>
    </source>
</evidence>
<evidence type="ECO:0000313" key="2">
    <source>
        <dbReference type="EMBL" id="OOC52425.1"/>
    </source>
</evidence>
<keyword evidence="1" id="KW-0732">Signal</keyword>
<dbReference type="STRING" id="501010.NOSIN_00070"/>
<organism evidence="2 3">
    <name type="scientific">Nocardiopsis sinuspersici</name>
    <dbReference type="NCBI Taxonomy" id="501010"/>
    <lineage>
        <taxon>Bacteria</taxon>
        <taxon>Bacillati</taxon>
        <taxon>Actinomycetota</taxon>
        <taxon>Actinomycetes</taxon>
        <taxon>Streptosporangiales</taxon>
        <taxon>Nocardiopsidaceae</taxon>
        <taxon>Nocardiopsis</taxon>
    </lineage>
</organism>
<sequence>MDTLTTVLIPLAAMAVAGISASAAWAAARAAHRSADSAATLATNDAQRRRDELTPAIDLACQAQGQRRAVLTLTLTGPPGLESLDRVEVTIADPLPDRSPVIAGGPTQPELDAQVWGPYRFVTSTTGVTGHGTAQVEHVRPHTPIHLALEQTPAPAWAADPAEWQEERAGQLLMTLVCHRAGYRPWIRERQPVATH</sequence>
<keyword evidence="3" id="KW-1185">Reference proteome</keyword>
<dbReference type="RefSeq" id="WP_077688766.1">
    <property type="nucleotide sequence ID" value="NZ_MCOK01000001.1"/>
</dbReference>
<name>A0A1V3BVA5_9ACTN</name>
<dbReference type="Proteomes" id="UP000189004">
    <property type="component" value="Unassembled WGS sequence"/>
</dbReference>
<dbReference type="OrthoDB" id="3436922at2"/>
<accession>A0A1V3BVA5</accession>
<feature type="chain" id="PRO_5012030589" evidence="1">
    <location>
        <begin position="27"/>
        <end position="196"/>
    </location>
</feature>
<comment type="caution">
    <text evidence="2">The sequence shown here is derived from an EMBL/GenBank/DDBJ whole genome shotgun (WGS) entry which is preliminary data.</text>
</comment>
<evidence type="ECO:0000256" key="1">
    <source>
        <dbReference type="SAM" id="SignalP"/>
    </source>
</evidence>